<gene>
    <name evidence="1" type="ORF">BCS90_17520</name>
</gene>
<dbReference type="GO" id="GO:0004519">
    <property type="term" value="F:endonuclease activity"/>
    <property type="evidence" value="ECO:0007669"/>
    <property type="project" value="UniProtKB-KW"/>
</dbReference>
<dbReference type="RefSeq" id="WP_154723701.1">
    <property type="nucleotide sequence ID" value="NZ_CP170596.1"/>
</dbReference>
<evidence type="ECO:0000313" key="1">
    <source>
        <dbReference type="EMBL" id="PMP29195.1"/>
    </source>
</evidence>
<sequence>MNTLNTTLTKEDLKAKTYVCTAVPFELGKTVMTQGVASLLNRNIGASLNVYLHRHKNGDWGDTPIEDKIMNDEATKTGERIMSSYHFCDDKIWIITERDRSVTTVLLPSEY</sequence>
<organism evidence="1">
    <name type="scientific">Vibrio cyclitrophicus</name>
    <dbReference type="NCBI Taxonomy" id="47951"/>
    <lineage>
        <taxon>Bacteria</taxon>
        <taxon>Pseudomonadati</taxon>
        <taxon>Pseudomonadota</taxon>
        <taxon>Gammaproteobacteria</taxon>
        <taxon>Vibrionales</taxon>
        <taxon>Vibrionaceae</taxon>
        <taxon>Vibrio</taxon>
    </lineage>
</organism>
<protein>
    <submittedName>
        <fullName evidence="1">Type I restriction endonuclease subunit M</fullName>
    </submittedName>
</protein>
<keyword evidence="1" id="KW-0540">Nuclease</keyword>
<dbReference type="AlphaFoldDB" id="A0A7Z1MJM2"/>
<reference evidence="1" key="2">
    <citation type="journal article" date="2018" name="Nature">
        <title>A major lineage of non-tailed dsDNA viruses as unrecognized killers of marine bacteria.</title>
        <authorList>
            <person name="Kauffman K.M."/>
            <person name="Hussain F.A."/>
            <person name="Yang J."/>
            <person name="Arevalo P."/>
            <person name="Brown J.M."/>
            <person name="Chang W.K."/>
            <person name="VanInsberghe D."/>
            <person name="Elsherbini J."/>
            <person name="Sharma R.S."/>
            <person name="Cutler M.B."/>
            <person name="Kelly L."/>
            <person name="Polz M.F."/>
        </authorList>
    </citation>
    <scope>NUCLEOTIDE SEQUENCE</scope>
    <source>
        <strain evidence="1">10N.222.46.E12</strain>
    </source>
</reference>
<keyword evidence="1" id="KW-0378">Hydrolase</keyword>
<comment type="caution">
    <text evidence="1">The sequence shown here is derived from an EMBL/GenBank/DDBJ whole genome shotgun (WGS) entry which is preliminary data.</text>
</comment>
<dbReference type="EMBL" id="MDBS01000028">
    <property type="protein sequence ID" value="PMP29195.1"/>
    <property type="molecule type" value="Genomic_DNA"/>
</dbReference>
<proteinExistence type="predicted"/>
<name>A0A7Z1MJM2_9VIBR</name>
<reference evidence="1" key="1">
    <citation type="submission" date="2016-07" db="EMBL/GenBank/DDBJ databases">
        <authorList>
            <person name="Kauffman K."/>
            <person name="Arevalo P."/>
            <person name="Polz M.F."/>
        </authorList>
    </citation>
    <scope>NUCLEOTIDE SEQUENCE</scope>
    <source>
        <strain evidence="1">10N.222.46.E12</strain>
    </source>
</reference>
<keyword evidence="1" id="KW-0255">Endonuclease</keyword>
<accession>A0A7Z1MJM2</accession>